<feature type="domain" description="AB hydrolase-1" evidence="1">
    <location>
        <begin position="8"/>
        <end position="236"/>
    </location>
</feature>
<dbReference type="VEuPathDB" id="FungiDB:BO78DRAFT_359735"/>
<accession>A0A319ELJ2</accession>
<dbReference type="PANTHER" id="PTHR37017">
    <property type="entry name" value="AB HYDROLASE-1 DOMAIN-CONTAINING PROTEIN-RELATED"/>
    <property type="match status" value="1"/>
</dbReference>
<protein>
    <submittedName>
        <fullName evidence="2">Alpha/beta-hydrolase</fullName>
    </submittedName>
</protein>
<name>A0A319ELJ2_ASPSB</name>
<evidence type="ECO:0000313" key="2">
    <source>
        <dbReference type="EMBL" id="PYI11172.1"/>
    </source>
</evidence>
<organism evidence="2 3">
    <name type="scientific">Aspergillus sclerotiicarbonarius (strain CBS 121057 / IBT 28362)</name>
    <dbReference type="NCBI Taxonomy" id="1448318"/>
    <lineage>
        <taxon>Eukaryota</taxon>
        <taxon>Fungi</taxon>
        <taxon>Dikarya</taxon>
        <taxon>Ascomycota</taxon>
        <taxon>Pezizomycotina</taxon>
        <taxon>Eurotiomycetes</taxon>
        <taxon>Eurotiomycetidae</taxon>
        <taxon>Eurotiales</taxon>
        <taxon>Aspergillaceae</taxon>
        <taxon>Aspergillus</taxon>
        <taxon>Aspergillus subgen. Circumdati</taxon>
    </lineage>
</organism>
<reference evidence="2 3" key="1">
    <citation type="submission" date="2018-02" db="EMBL/GenBank/DDBJ databases">
        <title>The genomes of Aspergillus section Nigri reveals drivers in fungal speciation.</title>
        <authorList>
            <consortium name="DOE Joint Genome Institute"/>
            <person name="Vesth T.C."/>
            <person name="Nybo J."/>
            <person name="Theobald S."/>
            <person name="Brandl J."/>
            <person name="Frisvad J.C."/>
            <person name="Nielsen K.F."/>
            <person name="Lyhne E.K."/>
            <person name="Kogle M.E."/>
            <person name="Kuo A."/>
            <person name="Riley R."/>
            <person name="Clum A."/>
            <person name="Nolan M."/>
            <person name="Lipzen A."/>
            <person name="Salamov A."/>
            <person name="Henrissat B."/>
            <person name="Wiebenga A."/>
            <person name="De vries R.P."/>
            <person name="Grigoriev I.V."/>
            <person name="Mortensen U.H."/>
            <person name="Andersen M.R."/>
            <person name="Baker S.E."/>
        </authorList>
    </citation>
    <scope>NUCLEOTIDE SEQUENCE [LARGE SCALE GENOMIC DNA]</scope>
    <source>
        <strain evidence="2 3">CBS 121057</strain>
    </source>
</reference>
<dbReference type="InterPro" id="IPR052897">
    <property type="entry name" value="Sec-Metab_Biosynth_Hydrolase"/>
</dbReference>
<dbReference type="AlphaFoldDB" id="A0A319ELJ2"/>
<sequence>MAPPKPTIVLVQGSFQTPLVYAKLSTGLRDAGYPAIHPQLPSCSDVDADDFTSRTMADDALAITKAIEQLVEEEKSVVVVMHSYGGIVGSEAIPESLTRKSRQEQGKRGGVIHLFYYSAFVFTRGQSVLGVVGESPNNNVQDGRSWIKNGAKALYNDLPAEEAALWESRLIPQSCLVQTTCVTHVAYEYLPSTYLVCENDQAIPPQYQEMFAALAKAEVDRCSAGHSPMLSQPSMLVEKIAAVADRASAA</sequence>
<dbReference type="Proteomes" id="UP000248423">
    <property type="component" value="Unassembled WGS sequence"/>
</dbReference>
<dbReference type="STRING" id="1448318.A0A319ELJ2"/>
<dbReference type="InterPro" id="IPR029058">
    <property type="entry name" value="AB_hydrolase_fold"/>
</dbReference>
<proteinExistence type="predicted"/>
<dbReference type="Gene3D" id="3.40.50.1820">
    <property type="entry name" value="alpha/beta hydrolase"/>
    <property type="match status" value="1"/>
</dbReference>
<keyword evidence="2" id="KW-0378">Hydrolase</keyword>
<evidence type="ECO:0000313" key="3">
    <source>
        <dbReference type="Proteomes" id="UP000248423"/>
    </source>
</evidence>
<dbReference type="InterPro" id="IPR000073">
    <property type="entry name" value="AB_hydrolase_1"/>
</dbReference>
<dbReference type="EMBL" id="KZ826319">
    <property type="protein sequence ID" value="PYI11172.1"/>
    <property type="molecule type" value="Genomic_DNA"/>
</dbReference>
<dbReference type="SUPFAM" id="SSF53474">
    <property type="entry name" value="alpha/beta-Hydrolases"/>
    <property type="match status" value="1"/>
</dbReference>
<evidence type="ECO:0000259" key="1">
    <source>
        <dbReference type="Pfam" id="PF12697"/>
    </source>
</evidence>
<dbReference type="PANTHER" id="PTHR37017:SF11">
    <property type="entry name" value="ESTERASE_LIPASE_THIOESTERASE DOMAIN-CONTAINING PROTEIN"/>
    <property type="match status" value="1"/>
</dbReference>
<gene>
    <name evidence="2" type="ORF">BO78DRAFT_359735</name>
</gene>
<dbReference type="Pfam" id="PF12697">
    <property type="entry name" value="Abhydrolase_6"/>
    <property type="match status" value="1"/>
</dbReference>
<dbReference type="GO" id="GO:0016787">
    <property type="term" value="F:hydrolase activity"/>
    <property type="evidence" value="ECO:0007669"/>
    <property type="project" value="UniProtKB-KW"/>
</dbReference>
<dbReference type="OrthoDB" id="408373at2759"/>
<keyword evidence="3" id="KW-1185">Reference proteome</keyword>